<gene>
    <name evidence="1" type="ORF">EG352_16770</name>
</gene>
<dbReference type="EMBL" id="CP033930">
    <property type="protein sequence ID" value="AZB19313.1"/>
    <property type="molecule type" value="Genomic_DNA"/>
</dbReference>
<dbReference type="AlphaFoldDB" id="A0AAD0YXH3"/>
<name>A0AAD0YXH3_CHRID</name>
<evidence type="ECO:0000313" key="1">
    <source>
        <dbReference type="EMBL" id="AZB19313.1"/>
    </source>
</evidence>
<proteinExistence type="predicted"/>
<accession>A0AAD0YXH3</accession>
<protein>
    <submittedName>
        <fullName evidence="1">Uncharacterized protein</fullName>
    </submittedName>
</protein>
<reference evidence="1 2" key="1">
    <citation type="submission" date="2018-11" db="EMBL/GenBank/DDBJ databases">
        <title>Proposal to divide the Flavobacteriaceae and reorganize its genera based on Amino Acid Identity values calculated from whole genome sequences.</title>
        <authorList>
            <person name="Nicholson A.C."/>
            <person name="Gulvik C.A."/>
            <person name="Whitney A.M."/>
            <person name="Humrighouse B.W."/>
            <person name="Bell M."/>
            <person name="Holmes B."/>
            <person name="Steigerwalt A.G."/>
            <person name="Villarma A."/>
            <person name="Sheth M."/>
            <person name="Batra D."/>
            <person name="Pryor J."/>
            <person name="Bernardet J.-F."/>
            <person name="Hugo C."/>
            <person name="Kampfer P."/>
            <person name="Newman J."/>
            <person name="McQuiston J.R."/>
        </authorList>
    </citation>
    <scope>NUCLEOTIDE SEQUENCE [LARGE SCALE GENOMIC DNA]</scope>
    <source>
        <strain evidence="1 2">H5559</strain>
    </source>
</reference>
<evidence type="ECO:0000313" key="2">
    <source>
        <dbReference type="Proteomes" id="UP000269015"/>
    </source>
</evidence>
<organism evidence="1 2">
    <name type="scientific">Chryseobacterium indologenes</name>
    <name type="common">Flavobacterium indologenes</name>
    <dbReference type="NCBI Taxonomy" id="253"/>
    <lineage>
        <taxon>Bacteria</taxon>
        <taxon>Pseudomonadati</taxon>
        <taxon>Bacteroidota</taxon>
        <taxon>Flavobacteriia</taxon>
        <taxon>Flavobacteriales</taxon>
        <taxon>Weeksellaceae</taxon>
        <taxon>Chryseobacterium group</taxon>
        <taxon>Chryseobacterium</taxon>
    </lineage>
</organism>
<sequence length="303" mass="31709">MTWGQVGIGTATPRGALDINKPTTNTFGLVLPTNSETGNIINPQGGNVAAGTIIYDSSQNCIRLYRTSGWSQCLSDAAERPEVVRVASWSTFSIGSSNLSTFNSQLNSANNYSAFGTYKDVSGFEFTTITSSLASTSVESLLANFDIISTGTGANMNANDAAKIKEYVDRGGIAIIMLDNTIGTNLLQAFEGTGTVTTGTINGRSTTDNINNGIFGDARDVVLAGVPGSGRIQTSQLPTGSKLLASEGGTNAGVWISGANGRAIFVWDEGVFRASDVEGTAIDTNQEKFLHNIMAYALNKIGS</sequence>
<dbReference type="Proteomes" id="UP000269015">
    <property type="component" value="Chromosome"/>
</dbReference>